<dbReference type="PANTHER" id="PTHR43290">
    <property type="entry name" value="MEVALONATE KINASE"/>
    <property type="match status" value="1"/>
</dbReference>
<evidence type="ECO:0000313" key="15">
    <source>
        <dbReference type="EMBL" id="QSQ24607.1"/>
    </source>
</evidence>
<dbReference type="SUPFAM" id="SSF54211">
    <property type="entry name" value="Ribosomal protein S5 domain 2-like"/>
    <property type="match status" value="1"/>
</dbReference>
<evidence type="ECO:0000256" key="8">
    <source>
        <dbReference type="ARBA" id="ARBA00022777"/>
    </source>
</evidence>
<keyword evidence="11" id="KW-0443">Lipid metabolism</keyword>
<dbReference type="InterPro" id="IPR013750">
    <property type="entry name" value="GHMP_kinase_C_dom"/>
</dbReference>
<keyword evidence="10" id="KW-0460">Magnesium</keyword>
<dbReference type="InterPro" id="IPR036554">
    <property type="entry name" value="GHMP_kinase_C_sf"/>
</dbReference>
<evidence type="ECO:0000313" key="16">
    <source>
        <dbReference type="Proteomes" id="UP000662747"/>
    </source>
</evidence>
<keyword evidence="9" id="KW-0067">ATP-binding</keyword>
<organism evidence="15 16">
    <name type="scientific">Pyxidicoccus parkwayensis</name>
    <dbReference type="NCBI Taxonomy" id="2813578"/>
    <lineage>
        <taxon>Bacteria</taxon>
        <taxon>Pseudomonadati</taxon>
        <taxon>Myxococcota</taxon>
        <taxon>Myxococcia</taxon>
        <taxon>Myxococcales</taxon>
        <taxon>Cystobacterineae</taxon>
        <taxon>Myxococcaceae</taxon>
        <taxon>Pyxidicoccus</taxon>
    </lineage>
</organism>
<evidence type="ECO:0000256" key="9">
    <source>
        <dbReference type="ARBA" id="ARBA00022840"/>
    </source>
</evidence>
<keyword evidence="16" id="KW-1185">Reference proteome</keyword>
<dbReference type="GO" id="GO:0004496">
    <property type="term" value="F:mevalonate kinase activity"/>
    <property type="evidence" value="ECO:0007669"/>
    <property type="project" value="UniProtKB-EC"/>
</dbReference>
<evidence type="ECO:0000256" key="11">
    <source>
        <dbReference type="ARBA" id="ARBA00023098"/>
    </source>
</evidence>
<dbReference type="NCBIfam" id="TIGR00549">
    <property type="entry name" value="mevalon_kin"/>
    <property type="match status" value="1"/>
</dbReference>
<keyword evidence="5" id="KW-0444">Lipid biosynthesis</keyword>
<dbReference type="EMBL" id="CP071090">
    <property type="protein sequence ID" value="QSQ24607.1"/>
    <property type="molecule type" value="Genomic_DNA"/>
</dbReference>
<keyword evidence="6 15" id="KW-0808">Transferase</keyword>
<keyword evidence="7" id="KW-0547">Nucleotide-binding</keyword>
<dbReference type="SUPFAM" id="SSF55060">
    <property type="entry name" value="GHMP Kinase, C-terminal domain"/>
    <property type="match status" value="1"/>
</dbReference>
<comment type="subcellular location">
    <subcellularLocation>
        <location evidence="1">Cytoplasm</location>
    </subcellularLocation>
</comment>
<comment type="pathway">
    <text evidence="12">Isoprenoid biosynthesis; isopentenyl diphosphate biosynthesis via mevalonate pathway; isopentenyl diphosphate from (R)-mevalonate: step 1/3.</text>
</comment>
<name>A0ABX7P279_9BACT</name>
<dbReference type="PROSITE" id="PS00627">
    <property type="entry name" value="GHMP_KINASES_ATP"/>
    <property type="match status" value="1"/>
</dbReference>
<evidence type="ECO:0000256" key="2">
    <source>
        <dbReference type="ARBA" id="ARBA00006495"/>
    </source>
</evidence>
<dbReference type="Gene3D" id="3.30.70.890">
    <property type="entry name" value="GHMP kinase, C-terminal domain"/>
    <property type="match status" value="1"/>
</dbReference>
<dbReference type="Gene3D" id="3.30.230.10">
    <property type="match status" value="1"/>
</dbReference>
<comment type="similarity">
    <text evidence="2">Belongs to the GHMP kinase family. Mevalonate kinase subfamily.</text>
</comment>
<feature type="domain" description="GHMP kinase N-terminal" evidence="13">
    <location>
        <begin position="68"/>
        <end position="144"/>
    </location>
</feature>
<evidence type="ECO:0000259" key="13">
    <source>
        <dbReference type="Pfam" id="PF00288"/>
    </source>
</evidence>
<reference evidence="15 16" key="1">
    <citation type="submission" date="2021-02" db="EMBL/GenBank/DDBJ databases">
        <title>De Novo genome assembly of isolated myxobacteria.</title>
        <authorList>
            <person name="Stevens D.C."/>
        </authorList>
    </citation>
    <scope>NUCLEOTIDE SEQUENCE [LARGE SCALE GENOMIC DNA]</scope>
    <source>
        <strain evidence="16">SCPEA02</strain>
    </source>
</reference>
<keyword evidence="4" id="KW-0963">Cytoplasm</keyword>
<dbReference type="RefSeq" id="WP_206726169.1">
    <property type="nucleotide sequence ID" value="NZ_CP071090.1"/>
</dbReference>
<evidence type="ECO:0000256" key="6">
    <source>
        <dbReference type="ARBA" id="ARBA00022679"/>
    </source>
</evidence>
<evidence type="ECO:0000256" key="3">
    <source>
        <dbReference type="ARBA" id="ARBA00012103"/>
    </source>
</evidence>
<proteinExistence type="inferred from homology"/>
<keyword evidence="8 15" id="KW-0418">Kinase</keyword>
<sequence length="310" mass="31905">MASSSPPLSAFGAGKVILLGEHSVVYGHPALAGPLSQGVTARGVPAKQCQLALPPHLSRPQRAQLTAAFARAAEATGSPPVKVSLEADLPLAVGLGSSAALSVACARLLLKASGKEPTPKDAARVAWAMEQEFHGTPSGVDHTTSAEEQLVLYRRKPGTTVGKGRVVDSQKPLHVVVALAGERSPTKATVGALRERQARWSGRYTRLFTEIGRVASEGAKAVEAGDLEALGDAMNVNQGLLAALGLSSPPLEEMVYRLRELGALGAKLTGAGGDGGAVIGLFLEPGPAVKQLTRLGVRCFSSQLAGPRAV</sequence>
<evidence type="ECO:0000259" key="14">
    <source>
        <dbReference type="Pfam" id="PF08544"/>
    </source>
</evidence>
<protein>
    <recommendedName>
        <fullName evidence="3">mevalonate kinase</fullName>
        <ecNumber evidence="3">2.7.1.36</ecNumber>
    </recommendedName>
</protein>
<dbReference type="InterPro" id="IPR006205">
    <property type="entry name" value="Mev_gal_kin"/>
</dbReference>
<dbReference type="InterPro" id="IPR006203">
    <property type="entry name" value="GHMP_knse_ATP-bd_CS"/>
</dbReference>
<evidence type="ECO:0000256" key="5">
    <source>
        <dbReference type="ARBA" id="ARBA00022516"/>
    </source>
</evidence>
<evidence type="ECO:0000256" key="1">
    <source>
        <dbReference type="ARBA" id="ARBA00004496"/>
    </source>
</evidence>
<dbReference type="InterPro" id="IPR006204">
    <property type="entry name" value="GHMP_kinase_N_dom"/>
</dbReference>
<dbReference type="Pfam" id="PF00288">
    <property type="entry name" value="GHMP_kinases_N"/>
    <property type="match status" value="1"/>
</dbReference>
<dbReference type="PANTHER" id="PTHR43290:SF2">
    <property type="entry name" value="MEVALONATE KINASE"/>
    <property type="match status" value="1"/>
</dbReference>
<dbReference type="InterPro" id="IPR020568">
    <property type="entry name" value="Ribosomal_Su5_D2-typ_SF"/>
</dbReference>
<dbReference type="Proteomes" id="UP000662747">
    <property type="component" value="Chromosome"/>
</dbReference>
<dbReference type="Pfam" id="PF08544">
    <property type="entry name" value="GHMP_kinases_C"/>
    <property type="match status" value="1"/>
</dbReference>
<feature type="domain" description="GHMP kinase C-terminal" evidence="14">
    <location>
        <begin position="220"/>
        <end position="290"/>
    </location>
</feature>
<evidence type="ECO:0000256" key="10">
    <source>
        <dbReference type="ARBA" id="ARBA00022842"/>
    </source>
</evidence>
<evidence type="ECO:0000256" key="7">
    <source>
        <dbReference type="ARBA" id="ARBA00022741"/>
    </source>
</evidence>
<dbReference type="PRINTS" id="PR00959">
    <property type="entry name" value="MEVGALKINASE"/>
</dbReference>
<gene>
    <name evidence="15" type="primary">mvk</name>
    <name evidence="15" type="ORF">JY651_06550</name>
</gene>
<evidence type="ECO:0000256" key="4">
    <source>
        <dbReference type="ARBA" id="ARBA00022490"/>
    </source>
</evidence>
<accession>A0ABX7P279</accession>
<dbReference type="InterPro" id="IPR014721">
    <property type="entry name" value="Ribsml_uS5_D2-typ_fold_subgr"/>
</dbReference>
<evidence type="ECO:0000256" key="12">
    <source>
        <dbReference type="ARBA" id="ARBA00029438"/>
    </source>
</evidence>
<dbReference type="EC" id="2.7.1.36" evidence="3"/>